<dbReference type="Proteomes" id="UP000228380">
    <property type="component" value="Chromosome 10"/>
</dbReference>
<comment type="subcellular location">
    <subcellularLocation>
        <location evidence="13">Endomembrane system</location>
        <topology evidence="13">Single-pass type I membrane protein</topology>
    </subcellularLocation>
    <subcellularLocation>
        <location evidence="14">Prevacuolar compartment membrane</location>
    </subcellularLocation>
    <subcellularLocation>
        <location evidence="15">Protein storage vacuole membrane</location>
    </subcellularLocation>
</comment>
<evidence type="ECO:0000313" key="20">
    <source>
        <dbReference type="RefSeq" id="XP_038986623.1"/>
    </source>
</evidence>
<evidence type="ECO:0000256" key="12">
    <source>
        <dbReference type="ARBA" id="ARBA00023180"/>
    </source>
</evidence>
<evidence type="ECO:0000313" key="19">
    <source>
        <dbReference type="Proteomes" id="UP000228380"/>
    </source>
</evidence>
<dbReference type="KEGG" id="pda:103703218"/>
<evidence type="ECO:0000256" key="2">
    <source>
        <dbReference type="ARBA" id="ARBA00022554"/>
    </source>
</evidence>
<dbReference type="Gene3D" id="3.30.40.10">
    <property type="entry name" value="Zinc/RING finger domain, C3HC4 (zinc finger)"/>
    <property type="match status" value="1"/>
</dbReference>
<evidence type="ECO:0000256" key="6">
    <source>
        <dbReference type="ARBA" id="ARBA00022771"/>
    </source>
</evidence>
<evidence type="ECO:0000256" key="10">
    <source>
        <dbReference type="ARBA" id="ARBA00023136"/>
    </source>
</evidence>
<dbReference type="FunFam" id="3.30.40.10:FF:000276">
    <property type="entry name" value="Receptor homology region transmembrane domain-and RING domain-containing protein 2"/>
    <property type="match status" value="1"/>
</dbReference>
<dbReference type="InterPro" id="IPR001841">
    <property type="entry name" value="Znf_RING"/>
</dbReference>
<keyword evidence="9 17" id="KW-1133">Transmembrane helix</keyword>
<dbReference type="GeneID" id="103703218"/>
<dbReference type="PANTHER" id="PTHR47168:SF5">
    <property type="entry name" value="RING-TYPE DOMAIN-CONTAINING PROTEIN"/>
    <property type="match status" value="1"/>
</dbReference>
<keyword evidence="6 16" id="KW-0863">Zinc-finger</keyword>
<feature type="transmembrane region" description="Helical" evidence="17">
    <location>
        <begin position="135"/>
        <end position="159"/>
    </location>
</feature>
<dbReference type="InterPro" id="IPR044744">
    <property type="entry name" value="ZNRF4/RNF13/RNF167_PA"/>
</dbReference>
<dbReference type="AlphaFoldDB" id="A0A8B9ARK4"/>
<keyword evidence="19" id="KW-1185">Reference proteome</keyword>
<dbReference type="Pfam" id="PF13639">
    <property type="entry name" value="zf-RING_2"/>
    <property type="match status" value="1"/>
</dbReference>
<keyword evidence="3 17" id="KW-0812">Transmembrane</keyword>
<dbReference type="SMART" id="SM00184">
    <property type="entry name" value="RING"/>
    <property type="match status" value="1"/>
</dbReference>
<evidence type="ECO:0000256" key="9">
    <source>
        <dbReference type="ARBA" id="ARBA00022989"/>
    </source>
</evidence>
<dbReference type="InterPro" id="IPR046450">
    <property type="entry name" value="PA_dom_sf"/>
</dbReference>
<evidence type="ECO:0000256" key="16">
    <source>
        <dbReference type="PROSITE-ProRule" id="PRU00175"/>
    </source>
</evidence>
<dbReference type="InterPro" id="IPR003137">
    <property type="entry name" value="PA_domain"/>
</dbReference>
<dbReference type="GO" id="GO:0032586">
    <property type="term" value="C:protein storage vacuole membrane"/>
    <property type="evidence" value="ECO:0007669"/>
    <property type="project" value="UniProtKB-SubCell"/>
</dbReference>
<keyword evidence="8" id="KW-0653">Protein transport</keyword>
<gene>
    <name evidence="20" type="primary">LOC103703218</name>
</gene>
<evidence type="ECO:0000256" key="8">
    <source>
        <dbReference type="ARBA" id="ARBA00022927"/>
    </source>
</evidence>
<dbReference type="SUPFAM" id="SSF52025">
    <property type="entry name" value="PA domain"/>
    <property type="match status" value="1"/>
</dbReference>
<dbReference type="GO" id="GO:0008270">
    <property type="term" value="F:zinc ion binding"/>
    <property type="evidence" value="ECO:0007669"/>
    <property type="project" value="UniProtKB-KW"/>
</dbReference>
<dbReference type="Gene3D" id="3.50.30.30">
    <property type="match status" value="1"/>
</dbReference>
<sequence>MSPFLPSSSLFSRLGAPVVRRSGESGVMYPAEPLDACTPLNNKVVNDSRSSFALIIRGGCHFDEKVRNAQNAGFKAAIMYDNEDHPLVFAIGGSPDGITIPAVFVSKASGEALRKYAGLTDMELWILPRTKNLEWFIMAISFISLLATVIGLAVCLFVHRQHGRHERSRASEIHGMSSRLVEAMPSLIFISASEDNCTSQTCAICLEDYKVGEKLRRLPCHHKFHAVCVDSWLTAWRSFCPMCKQDCNSSTIYIPASESTPLLSSISSFPSSSARSLAASPPTHRI</sequence>
<dbReference type="OrthoDB" id="8062037at2759"/>
<dbReference type="GO" id="GO:0012505">
    <property type="term" value="C:endomembrane system"/>
    <property type="evidence" value="ECO:0007669"/>
    <property type="project" value="UniProtKB-SubCell"/>
</dbReference>
<evidence type="ECO:0000256" key="1">
    <source>
        <dbReference type="ARBA" id="ARBA00022448"/>
    </source>
</evidence>
<dbReference type="CDD" id="cd02123">
    <property type="entry name" value="PA_C_RZF_like"/>
    <property type="match status" value="1"/>
</dbReference>
<keyword evidence="7" id="KW-0862">Zinc</keyword>
<proteinExistence type="predicted"/>
<dbReference type="InterPro" id="IPR013083">
    <property type="entry name" value="Znf_RING/FYVE/PHD"/>
</dbReference>
<keyword evidence="12" id="KW-0325">Glycoprotein</keyword>
<reference evidence="20" key="2">
    <citation type="submission" date="2025-08" db="UniProtKB">
        <authorList>
            <consortium name="RefSeq"/>
        </authorList>
    </citation>
    <scope>IDENTIFICATION</scope>
    <source>
        <tissue evidence="20">Young leaves</tissue>
    </source>
</reference>
<keyword evidence="4" id="KW-0479">Metal-binding</keyword>
<evidence type="ECO:0000256" key="5">
    <source>
        <dbReference type="ARBA" id="ARBA00022729"/>
    </source>
</evidence>
<accession>A0A8B9ARK4</accession>
<evidence type="ECO:0000256" key="15">
    <source>
        <dbReference type="ARBA" id="ARBA00060484"/>
    </source>
</evidence>
<dbReference type="RefSeq" id="XP_038986623.1">
    <property type="nucleotide sequence ID" value="XM_039130695.1"/>
</dbReference>
<organism evidence="19 20">
    <name type="scientific">Phoenix dactylifera</name>
    <name type="common">Date palm</name>
    <dbReference type="NCBI Taxonomy" id="42345"/>
    <lineage>
        <taxon>Eukaryota</taxon>
        <taxon>Viridiplantae</taxon>
        <taxon>Streptophyta</taxon>
        <taxon>Embryophyta</taxon>
        <taxon>Tracheophyta</taxon>
        <taxon>Spermatophyta</taxon>
        <taxon>Magnoliopsida</taxon>
        <taxon>Liliopsida</taxon>
        <taxon>Arecaceae</taxon>
        <taxon>Coryphoideae</taxon>
        <taxon>Phoeniceae</taxon>
        <taxon>Phoenix</taxon>
    </lineage>
</organism>
<keyword evidence="2" id="KW-0926">Vacuole</keyword>
<evidence type="ECO:0000256" key="7">
    <source>
        <dbReference type="ARBA" id="ARBA00022833"/>
    </source>
</evidence>
<feature type="domain" description="RING-type" evidence="18">
    <location>
        <begin position="202"/>
        <end position="244"/>
    </location>
</feature>
<dbReference type="PANTHER" id="PTHR47168">
    <property type="entry name" value="RING ZINC FINGER DOMAIN SUPERFAMILY PROTEIN-RELATED"/>
    <property type="match status" value="1"/>
</dbReference>
<reference evidence="19" key="1">
    <citation type="journal article" date="2019" name="Nat. Commun.">
        <title>Genome-wide association mapping of date palm fruit traits.</title>
        <authorList>
            <person name="Hazzouri K.M."/>
            <person name="Gros-Balthazard M."/>
            <person name="Flowers J.M."/>
            <person name="Copetti D."/>
            <person name="Lemansour A."/>
            <person name="Lebrun M."/>
            <person name="Masmoudi K."/>
            <person name="Ferrand S."/>
            <person name="Dhar M.I."/>
            <person name="Fresquez Z.A."/>
            <person name="Rosas U."/>
            <person name="Zhang J."/>
            <person name="Talag J."/>
            <person name="Lee S."/>
            <person name="Kudrna D."/>
            <person name="Powell R.F."/>
            <person name="Leitch I.J."/>
            <person name="Krueger R.R."/>
            <person name="Wing R.A."/>
            <person name="Amiri K.M.A."/>
            <person name="Purugganan M.D."/>
        </authorList>
    </citation>
    <scope>NUCLEOTIDE SEQUENCE [LARGE SCALE GENOMIC DNA]</scope>
    <source>
        <strain evidence="19">cv. Khalas</strain>
    </source>
</reference>
<evidence type="ECO:0000256" key="13">
    <source>
        <dbReference type="ARBA" id="ARBA00046288"/>
    </source>
</evidence>
<evidence type="ECO:0000256" key="14">
    <source>
        <dbReference type="ARBA" id="ARBA00046293"/>
    </source>
</evidence>
<dbReference type="SUPFAM" id="SSF57850">
    <property type="entry name" value="RING/U-box"/>
    <property type="match status" value="1"/>
</dbReference>
<evidence type="ECO:0000256" key="3">
    <source>
        <dbReference type="ARBA" id="ARBA00022692"/>
    </source>
</evidence>
<keyword evidence="5" id="KW-0732">Signal</keyword>
<evidence type="ECO:0000259" key="18">
    <source>
        <dbReference type="PROSITE" id="PS50089"/>
    </source>
</evidence>
<evidence type="ECO:0000256" key="11">
    <source>
        <dbReference type="ARBA" id="ARBA00023157"/>
    </source>
</evidence>
<dbReference type="Pfam" id="PF02225">
    <property type="entry name" value="PA"/>
    <property type="match status" value="1"/>
</dbReference>
<keyword evidence="10 17" id="KW-0472">Membrane</keyword>
<dbReference type="InterPro" id="IPR051653">
    <property type="entry name" value="E3_ligase_sorting_rcpt"/>
</dbReference>
<dbReference type="PROSITE" id="PS50089">
    <property type="entry name" value="ZF_RING_2"/>
    <property type="match status" value="1"/>
</dbReference>
<evidence type="ECO:0000256" key="17">
    <source>
        <dbReference type="SAM" id="Phobius"/>
    </source>
</evidence>
<dbReference type="GO" id="GO:0015031">
    <property type="term" value="P:protein transport"/>
    <property type="evidence" value="ECO:0007669"/>
    <property type="project" value="UniProtKB-KW"/>
</dbReference>
<evidence type="ECO:0000256" key="4">
    <source>
        <dbReference type="ARBA" id="ARBA00022723"/>
    </source>
</evidence>
<dbReference type="FunFam" id="3.50.30.30:FF:000020">
    <property type="entry name" value="Receptor homology region transmembrane domain-and RING domain-containing protein 2"/>
    <property type="match status" value="1"/>
</dbReference>
<protein>
    <submittedName>
        <fullName evidence="20">Receptor homology region, transmembrane domain- and RING domain-containing protein 1-like isoform X1</fullName>
    </submittedName>
</protein>
<keyword evidence="11" id="KW-1015">Disulfide bond</keyword>
<keyword evidence="1" id="KW-0813">Transport</keyword>
<name>A0A8B9ARK4_PHODC</name>